<organism evidence="1 2">
    <name type="scientific">Photobacterium leiognathi subsp. mandapamensis</name>
    <name type="common">Photobacterium mandapamensis</name>
    <dbReference type="NCBI Taxonomy" id="48408"/>
    <lineage>
        <taxon>Bacteria</taxon>
        <taxon>Pseudomonadati</taxon>
        <taxon>Pseudomonadota</taxon>
        <taxon>Gammaproteobacteria</taxon>
        <taxon>Vibrionales</taxon>
        <taxon>Vibrionaceae</taxon>
        <taxon>Photobacterium</taxon>
    </lineage>
</organism>
<accession>A0A2T3KPI1</accession>
<evidence type="ECO:0000313" key="2">
    <source>
        <dbReference type="Proteomes" id="UP000240530"/>
    </source>
</evidence>
<dbReference type="AlphaFoldDB" id="A0A2T3KPI1"/>
<protein>
    <submittedName>
        <fullName evidence="1">Uncharacterized protein</fullName>
    </submittedName>
</protein>
<name>A0A2T3KPI1_PHOLD</name>
<dbReference type="Proteomes" id="UP000240530">
    <property type="component" value="Unassembled WGS sequence"/>
</dbReference>
<evidence type="ECO:0000313" key="1">
    <source>
        <dbReference type="EMBL" id="PSV05933.1"/>
    </source>
</evidence>
<comment type="caution">
    <text evidence="1">The sequence shown here is derived from an EMBL/GenBank/DDBJ whole genome shotgun (WGS) entry which is preliminary data.</text>
</comment>
<dbReference type="EMBL" id="PYNS01000044">
    <property type="protein sequence ID" value="PSV05933.1"/>
    <property type="molecule type" value="Genomic_DNA"/>
</dbReference>
<reference evidence="1 2" key="1">
    <citation type="submission" date="2018-03" db="EMBL/GenBank/DDBJ databases">
        <title>Whole genome sequencing of Histamine producing bacteria.</title>
        <authorList>
            <person name="Butler K."/>
        </authorList>
    </citation>
    <scope>NUCLEOTIDE SEQUENCE [LARGE SCALE GENOMIC DNA]</scope>
    <source>
        <strain evidence="1 2">Res.4.1</strain>
    </source>
</reference>
<dbReference type="RefSeq" id="WP_107186276.1">
    <property type="nucleotide sequence ID" value="NZ_JAWQGC010000009.1"/>
</dbReference>
<sequence>MCIYVQFINRFKYEVKSHACRGIQVAIREFDISYKSIQQRFGDIDEIRQCYVDAVNVKTNWGYKQLIRELEEILEDCR</sequence>
<gene>
    <name evidence="1" type="ORF">C0W93_21025</name>
</gene>
<proteinExistence type="predicted"/>